<keyword evidence="1" id="KW-0732">Signal</keyword>
<dbReference type="InterPro" id="IPR019861">
    <property type="entry name" value="PorP/SprF_Bacteroidetes"/>
</dbReference>
<name>A0AAE3XR95_9BACT</name>
<protein>
    <submittedName>
        <fullName evidence="2">Type IX secretion system PorP/SprF family membrane protein</fullName>
    </submittedName>
</protein>
<dbReference type="AlphaFoldDB" id="A0AAE3XR95"/>
<dbReference type="Pfam" id="PF11751">
    <property type="entry name" value="PorP_SprF"/>
    <property type="match status" value="1"/>
</dbReference>
<evidence type="ECO:0000313" key="3">
    <source>
        <dbReference type="Proteomes" id="UP001185092"/>
    </source>
</evidence>
<proteinExistence type="predicted"/>
<feature type="chain" id="PRO_5042132650" evidence="1">
    <location>
        <begin position="29"/>
        <end position="364"/>
    </location>
</feature>
<comment type="caution">
    <text evidence="2">The sequence shown here is derived from an EMBL/GenBank/DDBJ whole genome shotgun (WGS) entry which is preliminary data.</text>
</comment>
<accession>A0AAE3XR95</accession>
<reference evidence="2" key="1">
    <citation type="submission" date="2023-07" db="EMBL/GenBank/DDBJ databases">
        <title>Genomic Encyclopedia of Type Strains, Phase IV (KMG-IV): sequencing the most valuable type-strain genomes for metagenomic binning, comparative biology and taxonomic classification.</title>
        <authorList>
            <person name="Goeker M."/>
        </authorList>
    </citation>
    <scope>NUCLEOTIDE SEQUENCE</scope>
    <source>
        <strain evidence="2">DSM 26174</strain>
    </source>
</reference>
<organism evidence="2 3">
    <name type="scientific">Aureibacter tunicatorum</name>
    <dbReference type="NCBI Taxonomy" id="866807"/>
    <lineage>
        <taxon>Bacteria</taxon>
        <taxon>Pseudomonadati</taxon>
        <taxon>Bacteroidota</taxon>
        <taxon>Cytophagia</taxon>
        <taxon>Cytophagales</taxon>
        <taxon>Persicobacteraceae</taxon>
        <taxon>Aureibacter</taxon>
    </lineage>
</organism>
<keyword evidence="3" id="KW-1185">Reference proteome</keyword>
<dbReference type="EMBL" id="JAVDQD010000010">
    <property type="protein sequence ID" value="MDR6241682.1"/>
    <property type="molecule type" value="Genomic_DNA"/>
</dbReference>
<dbReference type="Proteomes" id="UP001185092">
    <property type="component" value="Unassembled WGS sequence"/>
</dbReference>
<feature type="signal peptide" evidence="1">
    <location>
        <begin position="1"/>
        <end position="28"/>
    </location>
</feature>
<evidence type="ECO:0000313" key="2">
    <source>
        <dbReference type="EMBL" id="MDR6241682.1"/>
    </source>
</evidence>
<dbReference type="NCBIfam" id="TIGR03519">
    <property type="entry name" value="T9SS_PorP_fam"/>
    <property type="match status" value="1"/>
</dbReference>
<sequence>MKRKLQRISSISFLMILFLCGFIVSVNAQDATFSQYYASPLMLNPALSGSYITPVVGVNYKKQWRDSEYPRDQMHLGVIYPIIPKSGYNGRHLGGVGLSVFDESAGVDKSFNTTSIRVSGSYNVQLDGNGLHQLTFAIQGGIVRKYINMANLFWGEQAKRWASPANYGKTTNEIQNEVPGPDYLNESTTFPVIGAGVMWYHSEKTRRGFIKRSFYGGVAADNLNVPDESLVQDGTKSSLPILLKVHGGALFNTPFEDWQVSPNFLFQYQNSLMQYNLGVYFSYMVSSTKFRDDAKRLVFGGWYRVGDAAIFNVGFETKEFNVGFSYDMNTTYLRYNTNSGGALEVSFAYKFKTKKKRKFATPLM</sequence>
<evidence type="ECO:0000256" key="1">
    <source>
        <dbReference type="SAM" id="SignalP"/>
    </source>
</evidence>
<gene>
    <name evidence="2" type="ORF">HNQ88_004769</name>
</gene>
<dbReference type="RefSeq" id="WP_309942673.1">
    <property type="nucleotide sequence ID" value="NZ_AP025308.1"/>
</dbReference>